<accession>A0A8B9A0I5</accession>
<reference evidence="5" key="1">
    <citation type="submission" date="2025-08" db="UniProtKB">
        <authorList>
            <consortium name="RefSeq"/>
        </authorList>
    </citation>
    <scope>IDENTIFICATION</scope>
    <source>
        <tissue evidence="5">Young leaves</tissue>
    </source>
</reference>
<feature type="coiled-coil region" evidence="1">
    <location>
        <begin position="289"/>
        <end position="323"/>
    </location>
</feature>
<feature type="compositionally biased region" description="Acidic residues" evidence="2">
    <location>
        <begin position="391"/>
        <end position="405"/>
    </location>
</feature>
<keyword evidence="4" id="KW-1185">Reference proteome</keyword>
<protein>
    <submittedName>
        <fullName evidence="5">Uncharacterized protein LOC120109468</fullName>
    </submittedName>
</protein>
<evidence type="ECO:0000256" key="2">
    <source>
        <dbReference type="SAM" id="MobiDB-lite"/>
    </source>
</evidence>
<dbReference type="AlphaFoldDB" id="A0A8B9A0I5"/>
<evidence type="ECO:0000256" key="1">
    <source>
        <dbReference type="SAM" id="Coils"/>
    </source>
</evidence>
<dbReference type="Proteomes" id="UP000228380">
    <property type="component" value="Unplaced"/>
</dbReference>
<keyword evidence="1" id="KW-0175">Coiled coil</keyword>
<dbReference type="InterPro" id="IPR007321">
    <property type="entry name" value="Transposase_28"/>
</dbReference>
<sequence length="449" mass="49466">MGCGPDEVGSTMSGEEVEMAEEWFFPRRGFHLEPVGSEDRITRPPPGRIRVYLETLWAGLRFPLHGFVNELLAAYQVVLTQLAPNAWRMIVGFLSLCLAHGVPTSVNVFRWYFLLKSNPGDGEWLYLALRGGRPLFQGAPTSIHGWKEKFFFLFSERTWGFDPRWEQARIKTTNKLPNLSKGEQKILDALSGLGENILLNDLVSEDALVNVGLSSVRPQDVPKMVMKNAALYARFRKRAAEIGGAPPEPRKKARTVSSAGVEASIAQGRPSRSEVRAAEAHLAEAHSALAVREQEVKVAQLKVKELEARVERAQEEARHAAQHGVRLFRESEEFRDLLEEETVDGLIRGFEDFRNQLRRLCPEFDLNLLQLGAGVKEGDGSEDPAGAEVQATEEDEVPTEGDLEGASDAALRAAGETQAETSAAGGLERAPIEYAEMIAVDDLGVAPAS</sequence>
<organism evidence="4 5">
    <name type="scientific">Phoenix dactylifera</name>
    <name type="common">Date palm</name>
    <dbReference type="NCBI Taxonomy" id="42345"/>
    <lineage>
        <taxon>Eukaryota</taxon>
        <taxon>Viridiplantae</taxon>
        <taxon>Streptophyta</taxon>
        <taxon>Embryophyta</taxon>
        <taxon>Tracheophyta</taxon>
        <taxon>Spermatophyta</taxon>
        <taxon>Magnoliopsida</taxon>
        <taxon>Liliopsida</taxon>
        <taxon>Arecaceae</taxon>
        <taxon>Coryphoideae</taxon>
        <taxon>Phoeniceae</taxon>
        <taxon>Phoenix</taxon>
    </lineage>
</organism>
<dbReference type="RefSeq" id="XP_038979157.1">
    <property type="nucleotide sequence ID" value="XM_039123229.1"/>
</dbReference>
<evidence type="ECO:0000313" key="5">
    <source>
        <dbReference type="RefSeq" id="XP_038979157.1"/>
    </source>
</evidence>
<dbReference type="GeneID" id="120109468"/>
<feature type="region of interest" description="Disordered" evidence="2">
    <location>
        <begin position="375"/>
        <end position="406"/>
    </location>
</feature>
<name>A0A8B9A0I5_PHODC</name>
<dbReference type="KEGG" id="pda:120109468"/>
<feature type="region of interest" description="Disordered" evidence="2">
    <location>
        <begin position="242"/>
        <end position="272"/>
    </location>
</feature>
<evidence type="ECO:0000313" key="4">
    <source>
        <dbReference type="Proteomes" id="UP000228380"/>
    </source>
</evidence>
<dbReference type="PANTHER" id="PTHR31099">
    <property type="entry name" value="OS06G0165300 PROTEIN"/>
    <property type="match status" value="1"/>
</dbReference>
<feature type="domain" description="Transposase (putative) gypsy type" evidence="3">
    <location>
        <begin position="52"/>
        <end position="116"/>
    </location>
</feature>
<gene>
    <name evidence="5" type="primary">LOC120109468</name>
</gene>
<dbReference type="OrthoDB" id="671678at2759"/>
<proteinExistence type="predicted"/>
<dbReference type="PANTHER" id="PTHR31099:SF49">
    <property type="entry name" value="MYOSIN HEAVY CHAIN-LIKE PROTEIN"/>
    <property type="match status" value="1"/>
</dbReference>
<dbReference type="Pfam" id="PF04195">
    <property type="entry name" value="Transposase_28"/>
    <property type="match status" value="1"/>
</dbReference>
<evidence type="ECO:0000259" key="3">
    <source>
        <dbReference type="Pfam" id="PF04195"/>
    </source>
</evidence>